<comment type="caution">
    <text evidence="1">The sequence shown here is derived from an EMBL/GenBank/DDBJ whole genome shotgun (WGS) entry which is preliminary data.</text>
</comment>
<organism evidence="1 2">
    <name type="scientific">Medicago truncatula</name>
    <name type="common">Barrel medic</name>
    <name type="synonym">Medicago tribuloides</name>
    <dbReference type="NCBI Taxonomy" id="3880"/>
    <lineage>
        <taxon>Eukaryota</taxon>
        <taxon>Viridiplantae</taxon>
        <taxon>Streptophyta</taxon>
        <taxon>Embryophyta</taxon>
        <taxon>Tracheophyta</taxon>
        <taxon>Spermatophyta</taxon>
        <taxon>Magnoliopsida</taxon>
        <taxon>eudicotyledons</taxon>
        <taxon>Gunneridae</taxon>
        <taxon>Pentapetalae</taxon>
        <taxon>rosids</taxon>
        <taxon>fabids</taxon>
        <taxon>Fabales</taxon>
        <taxon>Fabaceae</taxon>
        <taxon>Papilionoideae</taxon>
        <taxon>50 kb inversion clade</taxon>
        <taxon>NPAAA clade</taxon>
        <taxon>Hologalegina</taxon>
        <taxon>IRL clade</taxon>
        <taxon>Trifolieae</taxon>
        <taxon>Medicago</taxon>
    </lineage>
</organism>
<evidence type="ECO:0000313" key="1">
    <source>
        <dbReference type="EMBL" id="RHN71591.1"/>
    </source>
</evidence>
<dbReference type="AlphaFoldDB" id="A0A396J485"/>
<evidence type="ECO:0000313" key="2">
    <source>
        <dbReference type="Proteomes" id="UP000265566"/>
    </source>
</evidence>
<gene>
    <name evidence="1" type="ORF">MtrunA17_Chr2g0278501</name>
</gene>
<accession>A0A396J485</accession>
<sequence>MHLWSSRNHQQQFHLVALTPYYNLNRRMVLSHFWYMHVPSFL</sequence>
<dbReference type="EMBL" id="PSQE01000002">
    <property type="protein sequence ID" value="RHN71591.1"/>
    <property type="molecule type" value="Genomic_DNA"/>
</dbReference>
<dbReference type="Gramene" id="rna7205">
    <property type="protein sequence ID" value="RHN71591.1"/>
    <property type="gene ID" value="gene7205"/>
</dbReference>
<reference evidence="2" key="1">
    <citation type="journal article" date="2018" name="Nat. Plants">
        <title>Whole-genome landscape of Medicago truncatula symbiotic genes.</title>
        <authorList>
            <person name="Pecrix Y."/>
            <person name="Staton S.E."/>
            <person name="Sallet E."/>
            <person name="Lelandais-Briere C."/>
            <person name="Moreau S."/>
            <person name="Carrere S."/>
            <person name="Blein T."/>
            <person name="Jardinaud M.F."/>
            <person name="Latrasse D."/>
            <person name="Zouine M."/>
            <person name="Zahm M."/>
            <person name="Kreplak J."/>
            <person name="Mayjonade B."/>
            <person name="Satge C."/>
            <person name="Perez M."/>
            <person name="Cauet S."/>
            <person name="Marande W."/>
            <person name="Chantry-Darmon C."/>
            <person name="Lopez-Roques C."/>
            <person name="Bouchez O."/>
            <person name="Berard A."/>
            <person name="Debelle F."/>
            <person name="Munos S."/>
            <person name="Bendahmane A."/>
            <person name="Berges H."/>
            <person name="Niebel A."/>
            <person name="Buitink J."/>
            <person name="Frugier F."/>
            <person name="Benhamed M."/>
            <person name="Crespi M."/>
            <person name="Gouzy J."/>
            <person name="Gamas P."/>
        </authorList>
    </citation>
    <scope>NUCLEOTIDE SEQUENCE [LARGE SCALE GENOMIC DNA]</scope>
    <source>
        <strain evidence="2">cv. Jemalong A17</strain>
    </source>
</reference>
<name>A0A396J485_MEDTR</name>
<proteinExistence type="predicted"/>
<protein>
    <submittedName>
        <fullName evidence="1">Uncharacterized protein</fullName>
    </submittedName>
</protein>
<dbReference type="Proteomes" id="UP000265566">
    <property type="component" value="Chromosome 2"/>
</dbReference>